<evidence type="ECO:0000313" key="1">
    <source>
        <dbReference type="EMBL" id="TNN65108.1"/>
    </source>
</evidence>
<keyword evidence="2" id="KW-1185">Reference proteome</keyword>
<evidence type="ECO:0000313" key="2">
    <source>
        <dbReference type="Proteomes" id="UP000314294"/>
    </source>
</evidence>
<dbReference type="AlphaFoldDB" id="A0A4Z2HGW5"/>
<protein>
    <submittedName>
        <fullName evidence="1">Uncharacterized protein</fullName>
    </submittedName>
</protein>
<reference evidence="1 2" key="1">
    <citation type="submission" date="2019-03" db="EMBL/GenBank/DDBJ databases">
        <title>First draft genome of Liparis tanakae, snailfish: a comprehensive survey of snailfish specific genes.</title>
        <authorList>
            <person name="Kim W."/>
            <person name="Song I."/>
            <person name="Jeong J.-H."/>
            <person name="Kim D."/>
            <person name="Kim S."/>
            <person name="Ryu S."/>
            <person name="Song J.Y."/>
            <person name="Lee S.K."/>
        </authorList>
    </citation>
    <scope>NUCLEOTIDE SEQUENCE [LARGE SCALE GENOMIC DNA]</scope>
    <source>
        <tissue evidence="1">Muscle</tissue>
    </source>
</reference>
<proteinExistence type="predicted"/>
<dbReference type="EMBL" id="SRLO01000241">
    <property type="protein sequence ID" value="TNN65108.1"/>
    <property type="molecule type" value="Genomic_DNA"/>
</dbReference>
<accession>A0A4Z2HGW5</accession>
<comment type="caution">
    <text evidence="1">The sequence shown here is derived from an EMBL/GenBank/DDBJ whole genome shotgun (WGS) entry which is preliminary data.</text>
</comment>
<organism evidence="1 2">
    <name type="scientific">Liparis tanakae</name>
    <name type="common">Tanaka's snailfish</name>
    <dbReference type="NCBI Taxonomy" id="230148"/>
    <lineage>
        <taxon>Eukaryota</taxon>
        <taxon>Metazoa</taxon>
        <taxon>Chordata</taxon>
        <taxon>Craniata</taxon>
        <taxon>Vertebrata</taxon>
        <taxon>Euteleostomi</taxon>
        <taxon>Actinopterygii</taxon>
        <taxon>Neopterygii</taxon>
        <taxon>Teleostei</taxon>
        <taxon>Neoteleostei</taxon>
        <taxon>Acanthomorphata</taxon>
        <taxon>Eupercaria</taxon>
        <taxon>Perciformes</taxon>
        <taxon>Cottioidei</taxon>
        <taxon>Cottales</taxon>
        <taxon>Liparidae</taxon>
        <taxon>Liparis</taxon>
    </lineage>
</organism>
<dbReference type="Proteomes" id="UP000314294">
    <property type="component" value="Unassembled WGS sequence"/>
</dbReference>
<gene>
    <name evidence="1" type="ORF">EYF80_024717</name>
</gene>
<sequence length="95" mass="9947">MKYRLGAACWRRDYLGLVMDLNQGPTGAHRGPRGPVRVFEEVCLCSPGCGTGGVDAASACLGDASGQYCEAIGGIGERQLVIYAGRPEGRGNESN</sequence>
<name>A0A4Z2HGW5_9TELE</name>